<protein>
    <submittedName>
        <fullName evidence="1">Uncharacterized protein</fullName>
    </submittedName>
</protein>
<reference evidence="1" key="1">
    <citation type="journal article" date="2021" name="Proc. Natl. Acad. Sci. U.S.A.">
        <title>A Catalog of Tens of Thousands of Viruses from Human Metagenomes Reveals Hidden Associations with Chronic Diseases.</title>
        <authorList>
            <person name="Tisza M.J."/>
            <person name="Buck C.B."/>
        </authorList>
    </citation>
    <scope>NUCLEOTIDE SEQUENCE</scope>
    <source>
        <strain evidence="1">CtDAq1</strain>
    </source>
</reference>
<accession>A0A8S5QUD2</accession>
<proteinExistence type="predicted"/>
<dbReference type="EMBL" id="BK015733">
    <property type="protein sequence ID" value="DAE22443.1"/>
    <property type="molecule type" value="Genomic_DNA"/>
</dbReference>
<sequence length="30" mass="3700">MIFLIRIRMFFLIENGPIEYIRRKTCLNPT</sequence>
<organism evidence="1">
    <name type="scientific">CrAss-like virus sp. ctDAq1</name>
    <dbReference type="NCBI Taxonomy" id="2826822"/>
    <lineage>
        <taxon>Viruses</taxon>
        <taxon>Duplodnaviria</taxon>
        <taxon>Heunggongvirae</taxon>
        <taxon>Uroviricota</taxon>
        <taxon>Caudoviricetes</taxon>
        <taxon>Crassvirales</taxon>
    </lineage>
</organism>
<name>A0A8S5QUD2_9CAUD</name>
<evidence type="ECO:0000313" key="1">
    <source>
        <dbReference type="EMBL" id="DAE22443.1"/>
    </source>
</evidence>